<dbReference type="SUPFAM" id="SSF51126">
    <property type="entry name" value="Pectin lyase-like"/>
    <property type="match status" value="1"/>
</dbReference>
<reference evidence="2" key="1">
    <citation type="submission" date="2021-01" db="EMBL/GenBank/DDBJ databases">
        <title>Genome public.</title>
        <authorList>
            <person name="Liu C."/>
            <person name="Sun Q."/>
        </authorList>
    </citation>
    <scope>NUCLEOTIDE SEQUENCE [LARGE SCALE GENOMIC DNA]</scope>
    <source>
        <strain evidence="2">YIM B02556</strain>
    </source>
</reference>
<gene>
    <name evidence="1" type="ORF">JHL17_18515</name>
</gene>
<accession>A0ABS1F7I7</accession>
<evidence type="ECO:0000313" key="1">
    <source>
        <dbReference type="EMBL" id="MBK1839406.1"/>
    </source>
</evidence>
<evidence type="ECO:0008006" key="3">
    <source>
        <dbReference type="Google" id="ProtNLM"/>
    </source>
</evidence>
<keyword evidence="2" id="KW-1185">Reference proteome</keyword>
<dbReference type="EMBL" id="JAENHM010000058">
    <property type="protein sequence ID" value="MBK1839406.1"/>
    <property type="molecule type" value="Genomic_DNA"/>
</dbReference>
<dbReference type="Proteomes" id="UP000652760">
    <property type="component" value="Unassembled WGS sequence"/>
</dbReference>
<sequence length="467" mass="46510">MRKPLTSRKPSRTRPGVAGHLPVMVSAPLALGVSLVGSAADAQQIISTRTTTTLYTTQSNILITNTGAISDDGPGSANELYTGIGIRSPLGWTFTNNGTIKVSGEFHVYPQGSGVYSTYTGTLTNTGLISALNASSGVYSGNSSGVSFMPITNLGTIIADYRAIFAKHNASIVNGSASDRSALIRNYRTPSASHAAIDIGGGSAAANTIVNYGTIIGTADAIATTGATTITNYGMIQAGTGYNAVNFRSGSSNILALKDGSQITGNLRSAVTGSNAVTLEGSGTLSGTISGFASLTMSGTDWSLNGAGTITDTAVQSGILRFTGTLASAVAVNNGGTLVSTGTVNGALNAASGATVVPTSAGAPGTLTVSGAYTQSNGATLAIHTTPTDSSKLAVGGAASLDGTLAVVSSGSGYALPIQHTILTAASITGAFASVTESDPTLTPTLTYDSANNRVLLTLTSPPPPPP</sequence>
<name>A0ABS1F7I7_9PROT</name>
<comment type="caution">
    <text evidence="1">The sequence shown here is derived from an EMBL/GenBank/DDBJ whole genome shotgun (WGS) entry which is preliminary data.</text>
</comment>
<organism evidence="1 2">
    <name type="scientific">Azospirillum endophyticum</name>
    <dbReference type="NCBI Taxonomy" id="2800326"/>
    <lineage>
        <taxon>Bacteria</taxon>
        <taxon>Pseudomonadati</taxon>
        <taxon>Pseudomonadota</taxon>
        <taxon>Alphaproteobacteria</taxon>
        <taxon>Rhodospirillales</taxon>
        <taxon>Azospirillaceae</taxon>
        <taxon>Azospirillum</taxon>
    </lineage>
</organism>
<evidence type="ECO:0000313" key="2">
    <source>
        <dbReference type="Proteomes" id="UP000652760"/>
    </source>
</evidence>
<proteinExistence type="predicted"/>
<feature type="non-terminal residue" evidence="1">
    <location>
        <position position="467"/>
    </location>
</feature>
<protein>
    <recommendedName>
        <fullName evidence="3">Autotransporter-associated beta strand repeat-containing protein</fullName>
    </recommendedName>
</protein>
<dbReference type="InterPro" id="IPR011050">
    <property type="entry name" value="Pectin_lyase_fold/virulence"/>
</dbReference>